<feature type="domain" description="Phospholipid/glycerol acyltransferase" evidence="9">
    <location>
        <begin position="131"/>
        <end position="258"/>
    </location>
</feature>
<protein>
    <recommendedName>
        <fullName evidence="9">Phospholipid/glycerol acyltransferase domain-containing protein</fullName>
    </recommendedName>
</protein>
<dbReference type="GO" id="GO:0016020">
    <property type="term" value="C:membrane"/>
    <property type="evidence" value="ECO:0007669"/>
    <property type="project" value="UniProtKB-SubCell"/>
</dbReference>
<comment type="similarity">
    <text evidence="2">Belongs to the 1-acyl-sn-glycerol-3-phosphate acyltransferase family.</text>
</comment>
<evidence type="ECO:0000256" key="1">
    <source>
        <dbReference type="ARBA" id="ARBA00004370"/>
    </source>
</evidence>
<dbReference type="Proteomes" id="UP000614610">
    <property type="component" value="Unassembled WGS sequence"/>
</dbReference>
<evidence type="ECO:0000256" key="4">
    <source>
        <dbReference type="ARBA" id="ARBA00022692"/>
    </source>
</evidence>
<organism evidence="10 11">
    <name type="scientific">Orbilia oligospora</name>
    <name type="common">Nematode-trapping fungus</name>
    <name type="synonym">Arthrobotrys oligospora</name>
    <dbReference type="NCBI Taxonomy" id="2813651"/>
    <lineage>
        <taxon>Eukaryota</taxon>
        <taxon>Fungi</taxon>
        <taxon>Dikarya</taxon>
        <taxon>Ascomycota</taxon>
        <taxon>Pezizomycotina</taxon>
        <taxon>Orbiliomycetes</taxon>
        <taxon>Orbiliales</taxon>
        <taxon>Orbiliaceae</taxon>
        <taxon>Orbilia</taxon>
    </lineage>
</organism>
<keyword evidence="3" id="KW-0808">Transferase</keyword>
<evidence type="ECO:0000259" key="9">
    <source>
        <dbReference type="SMART" id="SM00563"/>
    </source>
</evidence>
<evidence type="ECO:0000256" key="6">
    <source>
        <dbReference type="ARBA" id="ARBA00023098"/>
    </source>
</evidence>
<name>A0A8H8UPR9_ORBOL</name>
<evidence type="ECO:0000256" key="7">
    <source>
        <dbReference type="ARBA" id="ARBA00023136"/>
    </source>
</evidence>
<evidence type="ECO:0000313" key="11">
    <source>
        <dbReference type="Proteomes" id="UP000614610"/>
    </source>
</evidence>
<evidence type="ECO:0000256" key="3">
    <source>
        <dbReference type="ARBA" id="ARBA00022679"/>
    </source>
</evidence>
<dbReference type="EMBL" id="WIWT01000220">
    <property type="protein sequence ID" value="KAF3196573.1"/>
    <property type="molecule type" value="Genomic_DNA"/>
</dbReference>
<sequence>MINVEPGPGNMASITILNDGIPAGTFYVLEYTKINTAVGHHWQAVVIASLAYDGEVHAVSRPWNRDRSVHTNNISDKQLPSPARRRVIRTQGTSATDNQSGVWWVDLQVEGVKRGPSTLSRYPDKLPSPGSIIASTFSSPLDALYLAATFDPIFLFPSFDTPYVFQLTLFQTLLYTFAPPTSKPYSSKPTTLAEVISKNPHRIIVIFPEGTTSNGRALLRFAPALDSFATQYKQSGENGHGNGTIPKNKIFPISLRYLPSNTTTPLPGSYGVFLWRLLGQPSHTIKVRIGEAVKIRDLEMSDTLVATSSSETITEKTVARSSSGDDANGRVPRVGALEERVGEILVRVGRIRRVGLGVKEKIGFWNAWKAQGRKKK</sequence>
<dbReference type="PANTHER" id="PTHR23063">
    <property type="entry name" value="PHOSPHOLIPID ACYLTRANSFERASE"/>
    <property type="match status" value="1"/>
</dbReference>
<dbReference type="GO" id="GO:0006629">
    <property type="term" value="P:lipid metabolic process"/>
    <property type="evidence" value="ECO:0007669"/>
    <property type="project" value="UniProtKB-KW"/>
</dbReference>
<reference evidence="10" key="1">
    <citation type="submission" date="2019-06" db="EMBL/GenBank/DDBJ databases">
        <authorList>
            <person name="Palmer J.M."/>
        </authorList>
    </citation>
    <scope>NUCLEOTIDE SEQUENCE</scope>
    <source>
        <strain evidence="10">TWF679</strain>
    </source>
</reference>
<dbReference type="SUPFAM" id="SSF69593">
    <property type="entry name" value="Glycerol-3-phosphate (1)-acyltransferase"/>
    <property type="match status" value="1"/>
</dbReference>
<keyword evidence="4" id="KW-0812">Transmembrane</keyword>
<keyword evidence="8" id="KW-0012">Acyltransferase</keyword>
<keyword evidence="5" id="KW-1133">Transmembrane helix</keyword>
<keyword evidence="7" id="KW-0472">Membrane</keyword>
<evidence type="ECO:0000313" key="10">
    <source>
        <dbReference type="EMBL" id="KAF3196573.1"/>
    </source>
</evidence>
<comment type="subcellular location">
    <subcellularLocation>
        <location evidence="1">Membrane</location>
    </subcellularLocation>
</comment>
<comment type="caution">
    <text evidence="10">The sequence shown here is derived from an EMBL/GenBank/DDBJ whole genome shotgun (WGS) entry which is preliminary data.</text>
</comment>
<evidence type="ECO:0000256" key="5">
    <source>
        <dbReference type="ARBA" id="ARBA00022989"/>
    </source>
</evidence>
<accession>A0A8H8UPR9</accession>
<evidence type="ECO:0000256" key="8">
    <source>
        <dbReference type="ARBA" id="ARBA00023315"/>
    </source>
</evidence>
<dbReference type="AlphaFoldDB" id="A0A8H8UPR9"/>
<keyword evidence="6" id="KW-0443">Lipid metabolism</keyword>
<dbReference type="GO" id="GO:0016746">
    <property type="term" value="F:acyltransferase activity"/>
    <property type="evidence" value="ECO:0007669"/>
    <property type="project" value="UniProtKB-KW"/>
</dbReference>
<proteinExistence type="inferred from homology"/>
<evidence type="ECO:0000256" key="2">
    <source>
        <dbReference type="ARBA" id="ARBA00008655"/>
    </source>
</evidence>
<dbReference type="OrthoDB" id="272512at2759"/>
<gene>
    <name evidence="10" type="ORF">TWF679_004906</name>
</gene>
<dbReference type="PANTHER" id="PTHR23063:SF60">
    <property type="entry name" value="LYSOPHOSPHATIDIC ACID:OLEOYL-COA ACYLTRANSFERASE 1"/>
    <property type="match status" value="1"/>
</dbReference>
<dbReference type="InterPro" id="IPR002123">
    <property type="entry name" value="Plipid/glycerol_acylTrfase"/>
</dbReference>
<dbReference type="SMART" id="SM00563">
    <property type="entry name" value="PlsC"/>
    <property type="match status" value="1"/>
</dbReference>